<accession>A0A9D9H3W8</accession>
<dbReference type="Proteomes" id="UP000823611">
    <property type="component" value="Unassembled WGS sequence"/>
</dbReference>
<protein>
    <submittedName>
        <fullName evidence="1">Uncharacterized protein</fullName>
    </submittedName>
</protein>
<dbReference type="EMBL" id="JADIMX010000065">
    <property type="protein sequence ID" value="MBO8434347.1"/>
    <property type="molecule type" value="Genomic_DNA"/>
</dbReference>
<reference evidence="1" key="2">
    <citation type="journal article" date="2021" name="PeerJ">
        <title>Extensive microbial diversity within the chicken gut microbiome revealed by metagenomics and culture.</title>
        <authorList>
            <person name="Gilroy R."/>
            <person name="Ravi A."/>
            <person name="Getino M."/>
            <person name="Pursley I."/>
            <person name="Horton D.L."/>
            <person name="Alikhan N.F."/>
            <person name="Baker D."/>
            <person name="Gharbi K."/>
            <person name="Hall N."/>
            <person name="Watson M."/>
            <person name="Adriaenssens E.M."/>
            <person name="Foster-Nyarko E."/>
            <person name="Jarju S."/>
            <person name="Secka A."/>
            <person name="Antonio M."/>
            <person name="Oren A."/>
            <person name="Chaudhuri R.R."/>
            <person name="La Ragione R."/>
            <person name="Hildebrand F."/>
            <person name="Pallen M.J."/>
        </authorList>
    </citation>
    <scope>NUCLEOTIDE SEQUENCE</scope>
    <source>
        <strain evidence="1">F6-4510</strain>
    </source>
</reference>
<organism evidence="1 2">
    <name type="scientific">Candidatus Fimicola merdigallinarum</name>
    <dbReference type="NCBI Taxonomy" id="2840819"/>
    <lineage>
        <taxon>Bacteria</taxon>
        <taxon>Bacillati</taxon>
        <taxon>Bacillota</taxon>
        <taxon>Clostridia</taxon>
        <taxon>Lachnospirales</taxon>
        <taxon>Lachnospiraceae</taxon>
        <taxon>Lachnospiraceae incertae sedis</taxon>
        <taxon>Candidatus Fimicola</taxon>
    </lineage>
</organism>
<comment type="caution">
    <text evidence="1">The sequence shown here is derived from an EMBL/GenBank/DDBJ whole genome shotgun (WGS) entry which is preliminary data.</text>
</comment>
<dbReference type="AlphaFoldDB" id="A0A9D9H3W8"/>
<sequence length="66" mass="7817">MNNLELCIFNFDVITDENGEVIDIKNKVEVNSVFQGEVKKNKEEFIKLSKKVFEFFEKIIRDSDEE</sequence>
<name>A0A9D9H3W8_9FIRM</name>
<gene>
    <name evidence="1" type="ORF">IAC55_03375</name>
</gene>
<evidence type="ECO:0000313" key="2">
    <source>
        <dbReference type="Proteomes" id="UP000823611"/>
    </source>
</evidence>
<reference evidence="1" key="1">
    <citation type="submission" date="2020-10" db="EMBL/GenBank/DDBJ databases">
        <authorList>
            <person name="Gilroy R."/>
        </authorList>
    </citation>
    <scope>NUCLEOTIDE SEQUENCE</scope>
    <source>
        <strain evidence="1">F6-4510</strain>
    </source>
</reference>
<evidence type="ECO:0000313" key="1">
    <source>
        <dbReference type="EMBL" id="MBO8434347.1"/>
    </source>
</evidence>
<proteinExistence type="predicted"/>